<dbReference type="EMBL" id="CP006259">
    <property type="protein sequence ID" value="AGS70597.1"/>
    <property type="molecule type" value="Genomic_DNA"/>
</dbReference>
<keyword evidence="2" id="KW-0472">Membrane</keyword>
<proteinExistence type="predicted"/>
<evidence type="ECO:0000256" key="1">
    <source>
        <dbReference type="SAM" id="MobiDB-lite"/>
    </source>
</evidence>
<dbReference type="KEGG" id="sci:B446_18915"/>
<gene>
    <name evidence="3" type="ORF">B446_18915</name>
</gene>
<feature type="compositionally biased region" description="Basic and acidic residues" evidence="1">
    <location>
        <begin position="11"/>
        <end position="25"/>
    </location>
</feature>
<accession>S5VJ61</accession>
<reference evidence="3 4" key="2">
    <citation type="journal article" date="2013" name="J. Biotechnol.">
        <title>Complete genome sequence of the kirromycin producer Streptomyces collinus Tu 365 consisting of a linear chromosome and two linear plasmids.</title>
        <authorList>
            <person name="Ruckert C."/>
            <person name="Szczepanowski R."/>
            <person name="Albersmeier A."/>
            <person name="Goesmann A."/>
            <person name="Iftime D."/>
            <person name="Musiol E.M."/>
            <person name="Blin K."/>
            <person name="Wohlleben W."/>
            <person name="Puhler A."/>
            <person name="Kalinowski J."/>
            <person name="Weber T."/>
        </authorList>
    </citation>
    <scope>NUCLEOTIDE SEQUENCE [LARGE SCALE GENOMIC DNA]</scope>
    <source>
        <strain evidence="4">DSM 40733 / Tue 365</strain>
    </source>
</reference>
<dbReference type="STRING" id="1214242.B446_18915"/>
<name>S5VJ61_STRC3</name>
<keyword evidence="2" id="KW-0812">Transmembrane</keyword>
<protein>
    <submittedName>
        <fullName evidence="3">Uncharacterized protein</fullName>
    </submittedName>
</protein>
<organism evidence="3 4">
    <name type="scientific">Streptomyces collinus (strain DSM 40733 / Tue 365)</name>
    <dbReference type="NCBI Taxonomy" id="1214242"/>
    <lineage>
        <taxon>Bacteria</taxon>
        <taxon>Bacillati</taxon>
        <taxon>Actinomycetota</taxon>
        <taxon>Actinomycetes</taxon>
        <taxon>Kitasatosporales</taxon>
        <taxon>Streptomycetaceae</taxon>
        <taxon>Streptomyces</taxon>
    </lineage>
</organism>
<feature type="region of interest" description="Disordered" evidence="1">
    <location>
        <begin position="1"/>
        <end position="25"/>
    </location>
</feature>
<sequence>MRRGSPGPQHHQADHDRRGERDQDGRDDLAQVLRDRGGRPMAVTVAVAVAVAVALTVPLAVALGRMSVTGARGMTVRRAVPGGRDRPWGGLGGSLVVDGAPVVGTGPRRPTLRYMAVMAVSVAVPGATLARWLGRRIGVLVHGGHRPIIARTREALCSPRPS</sequence>
<evidence type="ECO:0000313" key="3">
    <source>
        <dbReference type="EMBL" id="AGS70597.1"/>
    </source>
</evidence>
<dbReference type="Proteomes" id="UP000015423">
    <property type="component" value="Chromosome"/>
</dbReference>
<evidence type="ECO:0000313" key="4">
    <source>
        <dbReference type="Proteomes" id="UP000015423"/>
    </source>
</evidence>
<dbReference type="HOGENOM" id="CLU_1634395_0_0_11"/>
<feature type="transmembrane region" description="Helical" evidence="2">
    <location>
        <begin position="41"/>
        <end position="64"/>
    </location>
</feature>
<keyword evidence="4" id="KW-1185">Reference proteome</keyword>
<evidence type="ECO:0000256" key="2">
    <source>
        <dbReference type="SAM" id="Phobius"/>
    </source>
</evidence>
<dbReference type="AlphaFoldDB" id="S5VJ61"/>
<reference evidence="4" key="1">
    <citation type="submission" date="2012-10" db="EMBL/GenBank/DDBJ databases">
        <title>The complete genome sequence of Streptomyces collinus Tu 365.</title>
        <authorList>
            <person name="Ruckert C."/>
            <person name="Szczepanowski R."/>
            <person name="Goesmann A."/>
            <person name="Pross E.K."/>
            <person name="Musiol E.M."/>
            <person name="Blin K."/>
            <person name="Wohlleben W."/>
            <person name="Puhler A."/>
            <person name="Weber T."/>
            <person name="Kalinowski J."/>
        </authorList>
    </citation>
    <scope>NUCLEOTIDE SEQUENCE [LARGE SCALE GENOMIC DNA]</scope>
    <source>
        <strain evidence="4">DSM 40733 / Tue 365</strain>
    </source>
</reference>
<keyword evidence="2" id="KW-1133">Transmembrane helix</keyword>